<protein>
    <submittedName>
        <fullName evidence="2">Uncharacterized protein</fullName>
    </submittedName>
</protein>
<evidence type="ECO:0000256" key="1">
    <source>
        <dbReference type="SAM" id="MobiDB-lite"/>
    </source>
</evidence>
<evidence type="ECO:0000313" key="2">
    <source>
        <dbReference type="EMBL" id="AFR95274.1"/>
    </source>
</evidence>
<dbReference type="HOGENOM" id="CLU_077171_0_0_1"/>
<reference evidence="2 3" key="1">
    <citation type="journal article" date="2014" name="PLoS Genet.">
        <title>Analysis of the genome and transcriptome of Cryptococcus neoformans var. grubii reveals complex RNA expression and microevolution leading to virulence attenuation.</title>
        <authorList>
            <person name="Janbon G."/>
            <person name="Ormerod K.L."/>
            <person name="Paulet D."/>
            <person name="Byrnes E.J.III."/>
            <person name="Yadav V."/>
            <person name="Chatterjee G."/>
            <person name="Mullapudi N."/>
            <person name="Hon C.C."/>
            <person name="Billmyre R.B."/>
            <person name="Brunel F."/>
            <person name="Bahn Y.S."/>
            <person name="Chen W."/>
            <person name="Chen Y."/>
            <person name="Chow E.W."/>
            <person name="Coppee J.Y."/>
            <person name="Floyd-Averette A."/>
            <person name="Gaillardin C."/>
            <person name="Gerik K.J."/>
            <person name="Goldberg J."/>
            <person name="Gonzalez-Hilarion S."/>
            <person name="Gujja S."/>
            <person name="Hamlin J.L."/>
            <person name="Hsueh Y.P."/>
            <person name="Ianiri G."/>
            <person name="Jones S."/>
            <person name="Kodira C.D."/>
            <person name="Kozubowski L."/>
            <person name="Lam W."/>
            <person name="Marra M."/>
            <person name="Mesner L.D."/>
            <person name="Mieczkowski P.A."/>
            <person name="Moyrand F."/>
            <person name="Nielsen K."/>
            <person name="Proux C."/>
            <person name="Rossignol T."/>
            <person name="Schein J.E."/>
            <person name="Sun S."/>
            <person name="Wollschlaeger C."/>
            <person name="Wood I.A."/>
            <person name="Zeng Q."/>
            <person name="Neuveglise C."/>
            <person name="Newlon C.S."/>
            <person name="Perfect J.R."/>
            <person name="Lodge J.K."/>
            <person name="Idnurm A."/>
            <person name="Stajich J.E."/>
            <person name="Kronstad J.W."/>
            <person name="Sanyal K."/>
            <person name="Heitman J."/>
            <person name="Fraser J.A."/>
            <person name="Cuomo C.A."/>
            <person name="Dietrich F.S."/>
        </authorList>
    </citation>
    <scope>NUCLEOTIDE SEQUENCE [LARGE SCALE GENOMIC DNA]</scope>
    <source>
        <strain evidence="3">H99 / ATCC 208821 / CBS 10515 / FGSC 9487</strain>
    </source>
</reference>
<proteinExistence type="predicted"/>
<feature type="region of interest" description="Disordered" evidence="1">
    <location>
        <begin position="282"/>
        <end position="315"/>
    </location>
</feature>
<keyword evidence="3" id="KW-1185">Reference proteome</keyword>
<evidence type="ECO:0000313" key="3">
    <source>
        <dbReference type="Proteomes" id="UP000010091"/>
    </source>
</evidence>
<dbReference type="GeneID" id="23890448"/>
<dbReference type="VEuPathDB" id="FungiDB:CNAG_07621"/>
<dbReference type="KEGG" id="cng:CNAG_07621"/>
<dbReference type="EMBL" id="CP003825">
    <property type="protein sequence ID" value="AFR95274.1"/>
    <property type="molecule type" value="Genomic_DNA"/>
</dbReference>
<gene>
    <name evidence="2" type="ORF">CNAG_07621</name>
</gene>
<organism evidence="2 3">
    <name type="scientific">Cryptococcus neoformans (strain H99 / ATCC 208821 / CBS 10515 / FGSC 9487)</name>
    <name type="common">Cryptococcus neoformans var. grubii serotype A</name>
    <dbReference type="NCBI Taxonomy" id="235443"/>
    <lineage>
        <taxon>Eukaryota</taxon>
        <taxon>Fungi</taxon>
        <taxon>Dikarya</taxon>
        <taxon>Basidiomycota</taxon>
        <taxon>Agaricomycotina</taxon>
        <taxon>Tremellomycetes</taxon>
        <taxon>Tremellales</taxon>
        <taxon>Cryptococcaceae</taxon>
        <taxon>Cryptococcus</taxon>
        <taxon>Cryptococcus neoformans species complex</taxon>
    </lineage>
</organism>
<name>J9VRM6_CRYN9</name>
<dbReference type="Proteomes" id="UP000010091">
    <property type="component" value="Chromosome 6"/>
</dbReference>
<accession>J9VRM6</accession>
<sequence length="315" mass="35397">MRSWVVYSAHWGDNWCGWRHLLPGKASRDVSCRDDLRRMCDPCWLRLAASDLTTTLDASKQATFGCVWMRQQGGGMVHGGGQGGGCWRYSTLYRLRKGKDNRVRKDARRADGVESRMAREVGKMERLAMENIGCGWRGVCGNDGSFSMFTLDCIRLDCIPRRMPHSNSLSSLATLHSTLGYPSTPDAFAQLLLSIATPQHLTHHTQLVHSHSATPPRWLNYVTDEREDMQDRWQSTRWEGGTGGRIHSGRIHGGRGWDMGEFVLWIGQTTMGPNETRFLWGGTRRRGENRPDPLQAVAMGHDAPPMGPDETSSSR</sequence>
<dbReference type="RefSeq" id="XP_012050235.1">
    <property type="nucleotide sequence ID" value="XM_012194845.1"/>
</dbReference>
<dbReference type="AlphaFoldDB" id="J9VRM6"/>